<dbReference type="AlphaFoldDB" id="A0A9X6LY90"/>
<name>A0A9X6LY90_BACUH</name>
<keyword evidence="2" id="KW-0472">Membrane</keyword>
<evidence type="ECO:0000313" key="4">
    <source>
        <dbReference type="Proteomes" id="UP000194816"/>
    </source>
</evidence>
<reference evidence="3 4" key="1">
    <citation type="submission" date="2016-10" db="EMBL/GenBank/DDBJ databases">
        <title>Comparative genomics of Bacillus thuringiensis reveals a path to pathogens against multiple invertebrate hosts.</title>
        <authorList>
            <person name="Zheng J."/>
            <person name="Gao Q."/>
            <person name="Liu H."/>
            <person name="Peng D."/>
            <person name="Ruan L."/>
            <person name="Sun M."/>
        </authorList>
    </citation>
    <scope>NUCLEOTIDE SEQUENCE [LARGE SCALE GENOMIC DNA]</scope>
    <source>
        <strain evidence="3">BGSC 4AU1</strain>
    </source>
</reference>
<organism evidence="3 4">
    <name type="scientific">Bacillus thuringiensis subsp. higo</name>
    <dbReference type="NCBI Taxonomy" id="132266"/>
    <lineage>
        <taxon>Bacteria</taxon>
        <taxon>Bacillati</taxon>
        <taxon>Bacillota</taxon>
        <taxon>Bacilli</taxon>
        <taxon>Bacillales</taxon>
        <taxon>Bacillaceae</taxon>
        <taxon>Bacillus</taxon>
        <taxon>Bacillus cereus group</taxon>
    </lineage>
</organism>
<feature type="coiled-coil region" evidence="1">
    <location>
        <begin position="32"/>
        <end position="59"/>
    </location>
</feature>
<dbReference type="Proteomes" id="UP000194816">
    <property type="component" value="Unassembled WGS sequence"/>
</dbReference>
<accession>A0A9X6LY90</accession>
<evidence type="ECO:0000313" key="3">
    <source>
        <dbReference type="EMBL" id="OUB55602.1"/>
    </source>
</evidence>
<keyword evidence="2" id="KW-1133">Transmembrane helix</keyword>
<evidence type="ECO:0000256" key="1">
    <source>
        <dbReference type="SAM" id="Coils"/>
    </source>
</evidence>
<evidence type="ECO:0000256" key="2">
    <source>
        <dbReference type="SAM" id="Phobius"/>
    </source>
</evidence>
<keyword evidence="2" id="KW-0812">Transmembrane</keyword>
<protein>
    <submittedName>
        <fullName evidence="3">Uncharacterized protein</fullName>
    </submittedName>
</protein>
<comment type="caution">
    <text evidence="3">The sequence shown here is derived from an EMBL/GenBank/DDBJ whole genome shotgun (WGS) entry which is preliminary data.</text>
</comment>
<dbReference type="EMBL" id="MOOK01000074">
    <property type="protein sequence ID" value="OUB55602.1"/>
    <property type="molecule type" value="Genomic_DNA"/>
</dbReference>
<feature type="transmembrane region" description="Helical" evidence="2">
    <location>
        <begin position="20"/>
        <end position="37"/>
    </location>
</feature>
<gene>
    <name evidence="3" type="ORF">BK716_07600</name>
</gene>
<sequence>MKMKQNIDFYRNEVDIMEPVLWIAIFILLGHIIFIKLDVKQLEERLDCHKQRMDIQNEKIDEIWRYTNKL</sequence>
<keyword evidence="1" id="KW-0175">Coiled coil</keyword>
<proteinExistence type="predicted"/>